<dbReference type="SUPFAM" id="SSF52402">
    <property type="entry name" value="Adenine nucleotide alpha hydrolases-like"/>
    <property type="match status" value="1"/>
</dbReference>
<comment type="similarity">
    <text evidence="2">Belongs to the asparagine synthetase family.</text>
</comment>
<dbReference type="Gene3D" id="3.60.20.10">
    <property type="entry name" value="Glutamine Phosphoribosylpyrophosphate, subunit 1, domain 1"/>
    <property type="match status" value="1"/>
</dbReference>
<evidence type="ECO:0000256" key="4">
    <source>
        <dbReference type="ARBA" id="ARBA00022741"/>
    </source>
</evidence>
<dbReference type="PANTHER" id="PTHR43284:SF1">
    <property type="entry name" value="ASPARAGINE SYNTHETASE"/>
    <property type="match status" value="1"/>
</dbReference>
<dbReference type="InterPro" id="IPR014729">
    <property type="entry name" value="Rossmann-like_a/b/a_fold"/>
</dbReference>
<dbReference type="InterPro" id="IPR017932">
    <property type="entry name" value="GATase_2_dom"/>
</dbReference>
<evidence type="ECO:0000256" key="7">
    <source>
        <dbReference type="ARBA" id="ARBA00048741"/>
    </source>
</evidence>
<feature type="domain" description="Asparagine synthetase" evidence="8">
    <location>
        <begin position="241"/>
        <end position="602"/>
    </location>
</feature>
<dbReference type="EC" id="6.3.5.4" evidence="3"/>
<accession>A0ABV9NSY3</accession>
<dbReference type="PIRSF" id="PIRSF001589">
    <property type="entry name" value="Asn_synthetase_glu-h"/>
    <property type="match status" value="1"/>
</dbReference>
<dbReference type="Pfam" id="PF13537">
    <property type="entry name" value="GATase_7"/>
    <property type="match status" value="1"/>
</dbReference>
<gene>
    <name evidence="10" type="ORF">ACFO4L_07190</name>
</gene>
<comment type="catalytic activity">
    <reaction evidence="7">
        <text>L-aspartate + L-glutamine + ATP + H2O = L-asparagine + L-glutamate + AMP + diphosphate + H(+)</text>
        <dbReference type="Rhea" id="RHEA:12228"/>
        <dbReference type="ChEBI" id="CHEBI:15377"/>
        <dbReference type="ChEBI" id="CHEBI:15378"/>
        <dbReference type="ChEBI" id="CHEBI:29985"/>
        <dbReference type="ChEBI" id="CHEBI:29991"/>
        <dbReference type="ChEBI" id="CHEBI:30616"/>
        <dbReference type="ChEBI" id="CHEBI:33019"/>
        <dbReference type="ChEBI" id="CHEBI:58048"/>
        <dbReference type="ChEBI" id="CHEBI:58359"/>
        <dbReference type="ChEBI" id="CHEBI:456215"/>
        <dbReference type="EC" id="6.3.5.4"/>
    </reaction>
</comment>
<dbReference type="InterPro" id="IPR051786">
    <property type="entry name" value="ASN_synthetase/amidase"/>
</dbReference>
<evidence type="ECO:0000256" key="5">
    <source>
        <dbReference type="ARBA" id="ARBA00022840"/>
    </source>
</evidence>
<protein>
    <recommendedName>
        <fullName evidence="3">asparagine synthase (glutamine-hydrolyzing)</fullName>
        <ecNumber evidence="3">6.3.5.4</ecNumber>
    </recommendedName>
</protein>
<name>A0ABV9NSY3_9BACI</name>
<keyword evidence="6" id="KW-0061">Asparagine biosynthesis</keyword>
<dbReference type="RefSeq" id="WP_377909012.1">
    <property type="nucleotide sequence ID" value="NZ_JBHSGK010000005.1"/>
</dbReference>
<comment type="pathway">
    <text evidence="1">Amino-acid biosynthesis; L-asparagine biosynthesis; L-asparagine from L-aspartate (L-Gln route): step 1/1.</text>
</comment>
<evidence type="ECO:0000256" key="6">
    <source>
        <dbReference type="ARBA" id="ARBA00022888"/>
    </source>
</evidence>
<organism evidence="10 11">
    <name type="scientific">Bacillus daqingensis</name>
    <dbReference type="NCBI Taxonomy" id="872396"/>
    <lineage>
        <taxon>Bacteria</taxon>
        <taxon>Bacillati</taxon>
        <taxon>Bacillota</taxon>
        <taxon>Bacilli</taxon>
        <taxon>Bacillales</taxon>
        <taxon>Bacillaceae</taxon>
        <taxon>Bacillus</taxon>
    </lineage>
</organism>
<dbReference type="Pfam" id="PF00733">
    <property type="entry name" value="Asn_synthase"/>
    <property type="match status" value="1"/>
</dbReference>
<dbReference type="InterPro" id="IPR029055">
    <property type="entry name" value="Ntn_hydrolases_N"/>
</dbReference>
<keyword evidence="6" id="KW-0028">Amino-acid biosynthesis</keyword>
<keyword evidence="11" id="KW-1185">Reference proteome</keyword>
<dbReference type="SUPFAM" id="SSF56235">
    <property type="entry name" value="N-terminal nucleophile aminohydrolases (Ntn hydrolases)"/>
    <property type="match status" value="1"/>
</dbReference>
<dbReference type="Gene3D" id="3.40.50.620">
    <property type="entry name" value="HUPs"/>
    <property type="match status" value="2"/>
</dbReference>
<keyword evidence="4" id="KW-0547">Nucleotide-binding</keyword>
<dbReference type="Proteomes" id="UP001595896">
    <property type="component" value="Unassembled WGS sequence"/>
</dbReference>
<dbReference type="InterPro" id="IPR006426">
    <property type="entry name" value="Asn_synth_AEB"/>
</dbReference>
<comment type="caution">
    <text evidence="10">The sequence shown here is derived from an EMBL/GenBank/DDBJ whole genome shotgun (WGS) entry which is preliminary data.</text>
</comment>
<evidence type="ECO:0000256" key="3">
    <source>
        <dbReference type="ARBA" id="ARBA00012737"/>
    </source>
</evidence>
<reference evidence="11" key="1">
    <citation type="journal article" date="2019" name="Int. J. Syst. Evol. Microbiol.">
        <title>The Global Catalogue of Microorganisms (GCM) 10K type strain sequencing project: providing services to taxonomists for standard genome sequencing and annotation.</title>
        <authorList>
            <consortium name="The Broad Institute Genomics Platform"/>
            <consortium name="The Broad Institute Genome Sequencing Center for Infectious Disease"/>
            <person name="Wu L."/>
            <person name="Ma J."/>
        </authorList>
    </citation>
    <scope>NUCLEOTIDE SEQUENCE [LARGE SCALE GENOMIC DNA]</scope>
    <source>
        <strain evidence="11">JCM 12165</strain>
    </source>
</reference>
<evidence type="ECO:0000313" key="11">
    <source>
        <dbReference type="Proteomes" id="UP001595896"/>
    </source>
</evidence>
<evidence type="ECO:0000256" key="1">
    <source>
        <dbReference type="ARBA" id="ARBA00005187"/>
    </source>
</evidence>
<evidence type="ECO:0000256" key="2">
    <source>
        <dbReference type="ARBA" id="ARBA00005752"/>
    </source>
</evidence>
<feature type="domain" description="Glutamine amidotransferase type-2" evidence="9">
    <location>
        <begin position="55"/>
        <end position="161"/>
    </location>
</feature>
<evidence type="ECO:0000259" key="9">
    <source>
        <dbReference type="Pfam" id="PF13537"/>
    </source>
</evidence>
<dbReference type="EMBL" id="JBHSGK010000005">
    <property type="protein sequence ID" value="MFC4736367.1"/>
    <property type="molecule type" value="Genomic_DNA"/>
</dbReference>
<dbReference type="PANTHER" id="PTHR43284">
    <property type="entry name" value="ASPARAGINE SYNTHETASE (GLUTAMINE-HYDROLYZING)"/>
    <property type="match status" value="1"/>
</dbReference>
<sequence>MSALAGVIGPAQQESEKQYMLHQLNRFVSDAVHFMQEETIFMACAHQWITEEQPGERLPLWFRGRYLVLTDALIDNRRELFHKLSIDAAEQRQITEAELFAHAFAKWGAELPRHLHGSFAGAVWDNQERKLTLFRDFSGTRSLYYVHQGDTLAFGTTKSLLQGRDGVSRDINDSWMAQFIAIPSMIDAVDMNMTVYKDIQQVPPSSVLTFQGSRVSISPYQLIDPDYKIRLSSDAAYEEAFREIMTEAVTSKMRTRKKVASHLSGGLDSGTVASIAAAHTNEPLQTYSMVPAEGFDNWTDVYYQPDESRGINLTADFSGNIDSKKLSFNGVDPFEKIAEHIELLESPYKFIENFFWLEGVQRQAAKEGAAVMLTGARGNHSVSWGSHRLTYYYYETLLKQMKLLQLDREMQAYCRQERTGRRVVYPFIFKRLFKTEKHPDLFPDWIHPDLAFRTHIHDKLSDYGVPLGGLPKHELRDFRRHYYTADYFWNNTGNANTHLSLYTGIREMDPTNDVRLIQFCLSIPEEQYVTGGLERSLIRRSTKGILPDAIRFQKGRGIQGIDTVWRMQNNWQKWREEVQALKQNNRLFRYVDPAVFIETADRMPEKAEPAYAGTADFKIISRSMILNQFLQQAERR</sequence>
<evidence type="ECO:0000313" key="10">
    <source>
        <dbReference type="EMBL" id="MFC4736367.1"/>
    </source>
</evidence>
<proteinExistence type="inferred from homology"/>
<keyword evidence="5" id="KW-0067">ATP-binding</keyword>
<dbReference type="InterPro" id="IPR001962">
    <property type="entry name" value="Asn_synthase"/>
</dbReference>
<evidence type="ECO:0000259" key="8">
    <source>
        <dbReference type="Pfam" id="PF00733"/>
    </source>
</evidence>